<name>A0A6A6PBT2_9PEZI</name>
<dbReference type="AlphaFoldDB" id="A0A6A6PBT2"/>
<proteinExistence type="predicted"/>
<keyword evidence="1" id="KW-1133">Transmembrane helix</keyword>
<reference evidence="2" key="1">
    <citation type="journal article" date="2020" name="Stud. Mycol.">
        <title>101 Dothideomycetes genomes: a test case for predicting lifestyles and emergence of pathogens.</title>
        <authorList>
            <person name="Haridas S."/>
            <person name="Albert R."/>
            <person name="Binder M."/>
            <person name="Bloem J."/>
            <person name="Labutti K."/>
            <person name="Salamov A."/>
            <person name="Andreopoulos B."/>
            <person name="Baker S."/>
            <person name="Barry K."/>
            <person name="Bills G."/>
            <person name="Bluhm B."/>
            <person name="Cannon C."/>
            <person name="Castanera R."/>
            <person name="Culley D."/>
            <person name="Daum C."/>
            <person name="Ezra D."/>
            <person name="Gonzalez J."/>
            <person name="Henrissat B."/>
            <person name="Kuo A."/>
            <person name="Liang C."/>
            <person name="Lipzen A."/>
            <person name="Lutzoni F."/>
            <person name="Magnuson J."/>
            <person name="Mondo S."/>
            <person name="Nolan M."/>
            <person name="Ohm R."/>
            <person name="Pangilinan J."/>
            <person name="Park H.-J."/>
            <person name="Ramirez L."/>
            <person name="Alfaro M."/>
            <person name="Sun H."/>
            <person name="Tritt A."/>
            <person name="Yoshinaga Y."/>
            <person name="Zwiers L.-H."/>
            <person name="Turgeon B."/>
            <person name="Goodwin S."/>
            <person name="Spatafora J."/>
            <person name="Crous P."/>
            <person name="Grigoriev I."/>
        </authorList>
    </citation>
    <scope>NUCLEOTIDE SEQUENCE</scope>
    <source>
        <strain evidence="2">ATCC 16933</strain>
    </source>
</reference>
<evidence type="ECO:0000256" key="1">
    <source>
        <dbReference type="SAM" id="Phobius"/>
    </source>
</evidence>
<gene>
    <name evidence="2" type="ORF">BDY21DRAFT_278486</name>
</gene>
<sequence length="178" mass="19842">MILSRRWRHPAAVIGLMVLEFCLTVPILALFGIASPDLYRTKLWEDGADNGFNSSPQTLVYAAANYRPMDVPDVWSQFTTNFNLVISVLSTFILLTKSVMFIMHTFIPLISLLSHALLVALYAVSVRYQTAPDTNDPDHPQNGPPWYITKDCGVASDPNNVGYCKQAKTAFILTCLML</sequence>
<keyword evidence="1" id="KW-0472">Membrane</keyword>
<feature type="transmembrane region" description="Helical" evidence="1">
    <location>
        <begin position="12"/>
        <end position="34"/>
    </location>
</feature>
<keyword evidence="1" id="KW-0812">Transmembrane</keyword>
<feature type="transmembrane region" description="Helical" evidence="1">
    <location>
        <begin position="106"/>
        <end position="124"/>
    </location>
</feature>
<dbReference type="EMBL" id="MU001671">
    <property type="protein sequence ID" value="KAF2461406.1"/>
    <property type="molecule type" value="Genomic_DNA"/>
</dbReference>
<evidence type="ECO:0000313" key="2">
    <source>
        <dbReference type="EMBL" id="KAF2461406.1"/>
    </source>
</evidence>
<evidence type="ECO:0000313" key="3">
    <source>
        <dbReference type="Proteomes" id="UP000799766"/>
    </source>
</evidence>
<dbReference type="Proteomes" id="UP000799766">
    <property type="component" value="Unassembled WGS sequence"/>
</dbReference>
<organism evidence="2 3">
    <name type="scientific">Lineolata rhizophorae</name>
    <dbReference type="NCBI Taxonomy" id="578093"/>
    <lineage>
        <taxon>Eukaryota</taxon>
        <taxon>Fungi</taxon>
        <taxon>Dikarya</taxon>
        <taxon>Ascomycota</taxon>
        <taxon>Pezizomycotina</taxon>
        <taxon>Dothideomycetes</taxon>
        <taxon>Dothideomycetes incertae sedis</taxon>
        <taxon>Lineolatales</taxon>
        <taxon>Lineolataceae</taxon>
        <taxon>Lineolata</taxon>
    </lineage>
</organism>
<keyword evidence="3" id="KW-1185">Reference proteome</keyword>
<accession>A0A6A6PBT2</accession>
<dbReference type="OrthoDB" id="5352400at2759"/>
<protein>
    <submittedName>
        <fullName evidence="2">Uncharacterized protein</fullName>
    </submittedName>
</protein>
<feature type="transmembrane region" description="Helical" evidence="1">
    <location>
        <begin position="74"/>
        <end position="94"/>
    </location>
</feature>